<keyword evidence="1" id="KW-0812">Transmembrane</keyword>
<comment type="caution">
    <text evidence="3">The sequence shown here is derived from an EMBL/GenBank/DDBJ whole genome shotgun (WGS) entry which is preliminary data.</text>
</comment>
<dbReference type="RefSeq" id="WP_252759670.1">
    <property type="nucleotide sequence ID" value="NZ_JAMXLY010000001.1"/>
</dbReference>
<dbReference type="Pfam" id="PF06713">
    <property type="entry name" value="bPH_4"/>
    <property type="match status" value="1"/>
</dbReference>
<keyword evidence="1" id="KW-0472">Membrane</keyword>
<feature type="transmembrane region" description="Helical" evidence="1">
    <location>
        <begin position="9"/>
        <end position="28"/>
    </location>
</feature>
<evidence type="ECO:0000256" key="1">
    <source>
        <dbReference type="SAM" id="Phobius"/>
    </source>
</evidence>
<feature type="transmembrane region" description="Helical" evidence="1">
    <location>
        <begin position="34"/>
        <end position="51"/>
    </location>
</feature>
<accession>A0ABT1BU54</accession>
<dbReference type="EMBL" id="JAMXLY010000001">
    <property type="protein sequence ID" value="MCO6024310.1"/>
    <property type="molecule type" value="Genomic_DNA"/>
</dbReference>
<proteinExistence type="predicted"/>
<dbReference type="Proteomes" id="UP001204015">
    <property type="component" value="Unassembled WGS sequence"/>
</dbReference>
<organism evidence="3 4">
    <name type="scientific">Segatella cerevisiae</name>
    <dbReference type="NCBI Taxonomy" id="2053716"/>
    <lineage>
        <taxon>Bacteria</taxon>
        <taxon>Pseudomonadati</taxon>
        <taxon>Bacteroidota</taxon>
        <taxon>Bacteroidia</taxon>
        <taxon>Bacteroidales</taxon>
        <taxon>Prevotellaceae</taxon>
        <taxon>Segatella</taxon>
    </lineage>
</organism>
<name>A0ABT1BU54_9BACT</name>
<sequence length="142" mass="16579">MDRTFHHRFTVGAVCGIALFTILMFYFFWERHALVGTLLMILVLCMIERVIHTTYTFHKTSPGIPGKEQETLVINKGRFSINKSIPLDKVCEVTRMKTAFGLNHYLLLVYGNEKRMEAVMPVKEENFLFELKKRRAHQSVEI</sequence>
<dbReference type="InterPro" id="IPR009589">
    <property type="entry name" value="PH_YyaB-like"/>
</dbReference>
<feature type="domain" description="Uncharacterized protein YyaB-like PH" evidence="2">
    <location>
        <begin position="69"/>
        <end position="134"/>
    </location>
</feature>
<protein>
    <submittedName>
        <fullName evidence="3">PH domain-containing protein</fullName>
    </submittedName>
</protein>
<evidence type="ECO:0000313" key="3">
    <source>
        <dbReference type="EMBL" id="MCO6024310.1"/>
    </source>
</evidence>
<reference evidence="3 4" key="1">
    <citation type="submission" date="2022-06" db="EMBL/GenBank/DDBJ databases">
        <title>A taxonomic note on the genus Prevotella: Description of four novel genera and emended description of the genera Hallella and Xylanibacter.</title>
        <authorList>
            <person name="Hitch T.C.A."/>
        </authorList>
    </citation>
    <scope>NUCLEOTIDE SEQUENCE [LARGE SCALE GENOMIC DNA]</scope>
    <source>
        <strain evidence="3 4">DSM 100619</strain>
    </source>
</reference>
<keyword evidence="1" id="KW-1133">Transmembrane helix</keyword>
<evidence type="ECO:0000313" key="4">
    <source>
        <dbReference type="Proteomes" id="UP001204015"/>
    </source>
</evidence>
<gene>
    <name evidence="3" type="ORF">NG821_00360</name>
</gene>
<keyword evidence="4" id="KW-1185">Reference proteome</keyword>
<evidence type="ECO:0000259" key="2">
    <source>
        <dbReference type="Pfam" id="PF06713"/>
    </source>
</evidence>